<evidence type="ECO:0000313" key="2">
    <source>
        <dbReference type="EMBL" id="KFB44879.1"/>
    </source>
</evidence>
<dbReference type="EMBL" id="KE525295">
    <property type="protein sequence ID" value="KFB44879.1"/>
    <property type="molecule type" value="Genomic_DNA"/>
</dbReference>
<dbReference type="AlphaFoldDB" id="A0A084W3T5"/>
<dbReference type="VEuPathDB" id="VectorBase:ASIC012789"/>
<protein>
    <submittedName>
        <fullName evidence="2 3">FERM domain-containing protein 4B-like isoform X1</fullName>
    </submittedName>
</protein>
<organism evidence="2">
    <name type="scientific">Anopheles sinensis</name>
    <name type="common">Mosquito</name>
    <dbReference type="NCBI Taxonomy" id="74873"/>
    <lineage>
        <taxon>Eukaryota</taxon>
        <taxon>Metazoa</taxon>
        <taxon>Ecdysozoa</taxon>
        <taxon>Arthropoda</taxon>
        <taxon>Hexapoda</taxon>
        <taxon>Insecta</taxon>
        <taxon>Pterygota</taxon>
        <taxon>Neoptera</taxon>
        <taxon>Endopterygota</taxon>
        <taxon>Diptera</taxon>
        <taxon>Nematocera</taxon>
        <taxon>Culicoidea</taxon>
        <taxon>Culicidae</taxon>
        <taxon>Anophelinae</taxon>
        <taxon>Anopheles</taxon>
    </lineage>
</organism>
<feature type="region of interest" description="Disordered" evidence="1">
    <location>
        <begin position="56"/>
        <end position="109"/>
    </location>
</feature>
<gene>
    <name evidence="2" type="ORF">ZHAS_00012789</name>
</gene>
<reference evidence="2 4" key="1">
    <citation type="journal article" date="2014" name="BMC Genomics">
        <title>Genome sequence of Anopheles sinensis provides insight into genetics basis of mosquito competence for malaria parasites.</title>
        <authorList>
            <person name="Zhou D."/>
            <person name="Zhang D."/>
            <person name="Ding G."/>
            <person name="Shi L."/>
            <person name="Hou Q."/>
            <person name="Ye Y."/>
            <person name="Xu Y."/>
            <person name="Zhou H."/>
            <person name="Xiong C."/>
            <person name="Li S."/>
            <person name="Yu J."/>
            <person name="Hong S."/>
            <person name="Yu X."/>
            <person name="Zou P."/>
            <person name="Chen C."/>
            <person name="Chang X."/>
            <person name="Wang W."/>
            <person name="Lv Y."/>
            <person name="Sun Y."/>
            <person name="Ma L."/>
            <person name="Shen B."/>
            <person name="Zhu C."/>
        </authorList>
    </citation>
    <scope>NUCLEOTIDE SEQUENCE [LARGE SCALE GENOMIC DNA]</scope>
</reference>
<sequence>MVPFFTGPEPPRDKQHAEPVEFAPALFRVRLPHPRRSLSRSSASIAVPIERIDRCGSKTGESTTKNRSSERDLRRCGGGNGMGRRKGGTLGDRTFSGHRLHSGPEVHRDGNRLTHAHALSFGAENSHRTFRQHSSSRAAHFNSTPHFTPHTDAGDGGARHFRHAFQTRRAGPAEDWPPFFSPGFRLVF</sequence>
<reference evidence="3" key="2">
    <citation type="submission" date="2020-05" db="UniProtKB">
        <authorList>
            <consortium name="EnsemblMetazoa"/>
        </authorList>
    </citation>
    <scope>IDENTIFICATION</scope>
</reference>
<evidence type="ECO:0000313" key="4">
    <source>
        <dbReference type="Proteomes" id="UP000030765"/>
    </source>
</evidence>
<evidence type="ECO:0000313" key="3">
    <source>
        <dbReference type="EnsemblMetazoa" id="ASIC012789-PA"/>
    </source>
</evidence>
<dbReference type="EMBL" id="ATLV01020131">
    <property type="status" value="NOT_ANNOTATED_CDS"/>
    <property type="molecule type" value="Genomic_DNA"/>
</dbReference>
<accession>A0A084W3T5</accession>
<keyword evidence="4" id="KW-1185">Reference proteome</keyword>
<name>A0A084W3T5_ANOSI</name>
<proteinExistence type="predicted"/>
<evidence type="ECO:0000256" key="1">
    <source>
        <dbReference type="SAM" id="MobiDB-lite"/>
    </source>
</evidence>
<dbReference type="EnsemblMetazoa" id="ASIC012789-RA">
    <property type="protein sequence ID" value="ASIC012789-PA"/>
    <property type="gene ID" value="ASIC012789"/>
</dbReference>
<dbReference type="Proteomes" id="UP000030765">
    <property type="component" value="Unassembled WGS sequence"/>
</dbReference>